<proteinExistence type="predicted"/>
<evidence type="ECO:0000313" key="2">
    <source>
        <dbReference type="EMBL" id="KAK8101254.1"/>
    </source>
</evidence>
<evidence type="ECO:0000256" key="1">
    <source>
        <dbReference type="SAM" id="MobiDB-lite"/>
    </source>
</evidence>
<keyword evidence="3" id="KW-1185">Reference proteome</keyword>
<evidence type="ECO:0000313" key="3">
    <source>
        <dbReference type="Proteomes" id="UP001392437"/>
    </source>
</evidence>
<comment type="caution">
    <text evidence="2">The sequence shown here is derived from an EMBL/GenBank/DDBJ whole genome shotgun (WGS) entry which is preliminary data.</text>
</comment>
<sequence length="500" mass="56401">MPVRNEELEQPTSLLHRARALANAAYPGKRRLTNAYDERVCKRRNTDSLFGTPWDAADNGLEKPGYESLLTQAVGDDHSPAGNPIGVNAFVAHLANNANDGRADVGITGNFGKLPSEVREEIFKQVLVHDQPISVLRGWSLVYIRDRPRLEAQLLRVCRDFYEVGVPVLYGSNTFHYKNRDPPGSHRDTNAVVNKVFQTPGFTIPIDKYGHLFRNIHVSIEPNRMHSTEIRENVAKALQKFVPGHGLHQPARLRRVIVQVPLQTRGELKMKTTPAAGSRDVPSQDFFKRGSRVFQVLEKLNCQFIEVVGEPKRADGMYFRAVIDRRPHFTQQSVDAGHEDIWANDAVAIANRKREFATSKARFGLIGHWIRHMTLDPFRHLGPDALFQPYVPPVYTKPLHSIKTKYRNYKDKDGWSFIEHEAAVAGPSHQHGVVTRSRGHNVTMRTPITTYSASSEADIDEDAHNYAELDSDSSPSSSEDESDFGDYDEEYMDATVTNDD</sequence>
<dbReference type="EMBL" id="JAQQWP010000009">
    <property type="protein sequence ID" value="KAK8101254.1"/>
    <property type="molecule type" value="Genomic_DNA"/>
</dbReference>
<feature type="region of interest" description="Disordered" evidence="1">
    <location>
        <begin position="464"/>
        <end position="500"/>
    </location>
</feature>
<name>A0AAW0QPX7_9PEZI</name>
<protein>
    <submittedName>
        <fullName evidence="2">Uncharacterized protein</fullName>
    </submittedName>
</protein>
<organism evidence="2 3">
    <name type="scientific">Apiospora kogelbergensis</name>
    <dbReference type="NCBI Taxonomy" id="1337665"/>
    <lineage>
        <taxon>Eukaryota</taxon>
        <taxon>Fungi</taxon>
        <taxon>Dikarya</taxon>
        <taxon>Ascomycota</taxon>
        <taxon>Pezizomycotina</taxon>
        <taxon>Sordariomycetes</taxon>
        <taxon>Xylariomycetidae</taxon>
        <taxon>Amphisphaeriales</taxon>
        <taxon>Apiosporaceae</taxon>
        <taxon>Apiospora</taxon>
    </lineage>
</organism>
<gene>
    <name evidence="2" type="ORF">PG999_011628</name>
</gene>
<dbReference type="AlphaFoldDB" id="A0AAW0QPX7"/>
<reference evidence="2 3" key="1">
    <citation type="submission" date="2023-01" db="EMBL/GenBank/DDBJ databases">
        <title>Analysis of 21 Apiospora genomes using comparative genomics revels a genus with tremendous synthesis potential of carbohydrate active enzymes and secondary metabolites.</title>
        <authorList>
            <person name="Sorensen T."/>
        </authorList>
    </citation>
    <scope>NUCLEOTIDE SEQUENCE [LARGE SCALE GENOMIC DNA]</scope>
    <source>
        <strain evidence="2 3">CBS 117206</strain>
    </source>
</reference>
<feature type="compositionally biased region" description="Acidic residues" evidence="1">
    <location>
        <begin position="478"/>
        <end position="500"/>
    </location>
</feature>
<dbReference type="Proteomes" id="UP001392437">
    <property type="component" value="Unassembled WGS sequence"/>
</dbReference>
<accession>A0AAW0QPX7</accession>